<dbReference type="GeneID" id="48544237"/>
<protein>
    <submittedName>
        <fullName evidence="2">DNA-binding protein</fullName>
    </submittedName>
</protein>
<dbReference type="KEGG" id="emg:BBD33_02000"/>
<dbReference type="EMBL" id="MPOG01000001">
    <property type="protein sequence ID" value="OOH97749.1"/>
    <property type="molecule type" value="Genomic_DNA"/>
</dbReference>
<evidence type="ECO:0000256" key="1">
    <source>
        <dbReference type="SAM" id="MobiDB-lite"/>
    </source>
</evidence>
<dbReference type="InterPro" id="IPR003772">
    <property type="entry name" value="YceD"/>
</dbReference>
<evidence type="ECO:0000313" key="3">
    <source>
        <dbReference type="Proteomes" id="UP000188947"/>
    </source>
</evidence>
<keyword evidence="3" id="KW-1185">Reference proteome</keyword>
<feature type="region of interest" description="Disordered" evidence="1">
    <location>
        <begin position="139"/>
        <end position="166"/>
    </location>
</feature>
<keyword evidence="2" id="KW-0238">DNA-binding</keyword>
<dbReference type="AlphaFoldDB" id="A0A1V3U5R9"/>
<proteinExistence type="predicted"/>
<organism evidence="2 3">
    <name type="scientific">Elizabethkingia meningoseptica</name>
    <name type="common">Chryseobacterium meningosepticum</name>
    <dbReference type="NCBI Taxonomy" id="238"/>
    <lineage>
        <taxon>Bacteria</taxon>
        <taxon>Pseudomonadati</taxon>
        <taxon>Bacteroidota</taxon>
        <taxon>Flavobacteriia</taxon>
        <taxon>Flavobacteriales</taxon>
        <taxon>Weeksellaceae</taxon>
        <taxon>Elizabethkingia</taxon>
    </lineage>
</organism>
<gene>
    <name evidence="2" type="ORF">BMF97_00300</name>
</gene>
<dbReference type="OrthoDB" id="1524821at2"/>
<dbReference type="Proteomes" id="UP000188947">
    <property type="component" value="Unassembled WGS sequence"/>
</dbReference>
<evidence type="ECO:0000313" key="2">
    <source>
        <dbReference type="EMBL" id="OOH97749.1"/>
    </source>
</evidence>
<name>A0A1V3U5R9_ELIME</name>
<dbReference type="GO" id="GO:0003677">
    <property type="term" value="F:DNA binding"/>
    <property type="evidence" value="ECO:0007669"/>
    <property type="project" value="UniProtKB-KW"/>
</dbReference>
<dbReference type="RefSeq" id="WP_016198615.1">
    <property type="nucleotide sequence ID" value="NZ_CP014338.1"/>
</dbReference>
<accession>A0A1V3U5R9</accession>
<comment type="caution">
    <text evidence="2">The sequence shown here is derived from an EMBL/GenBank/DDBJ whole genome shotgun (WGS) entry which is preliminary data.</text>
</comment>
<dbReference type="Pfam" id="PF02620">
    <property type="entry name" value="YceD"/>
    <property type="match status" value="1"/>
</dbReference>
<dbReference type="STRING" id="238.BBD35_03810"/>
<reference evidence="2 3" key="1">
    <citation type="submission" date="2016-11" db="EMBL/GenBank/DDBJ databases">
        <title>Genome sequence and comparative genomic analysis of clinical strain Elizabethkingia meningoseptica 61421 PRCM.</title>
        <authorList>
            <person name="Wang M."/>
            <person name="Hu S."/>
            <person name="Cao L."/>
            <person name="Jiang T."/>
            <person name="Zhou Y."/>
            <person name="Ming D."/>
        </authorList>
    </citation>
    <scope>NUCLEOTIDE SEQUENCE [LARGE SCALE GENOMIC DNA]</scope>
    <source>
        <strain evidence="2 3">61421 PRCM</strain>
    </source>
</reference>
<dbReference type="eggNOG" id="COG1399">
    <property type="taxonomic scope" value="Bacteria"/>
</dbReference>
<sequence length="178" mass="20707">MDKIRNYNIAFTGLKNGKHDFIFDVKQEFFNLFEIEQEFDKASLQVNVLLDKHSTFLEFEIKVEGTVQLICDISNEEFNHPISNEIKVLVKFGEEYDDSNEEVIVIPQNEYEFNIAQLIFEAVVLAIPMKKLSPNLSESDLEALDQYSPKEIEEEEENGDQNDIDPRWAALNKLKDKN</sequence>
<feature type="compositionally biased region" description="Acidic residues" evidence="1">
    <location>
        <begin position="152"/>
        <end position="163"/>
    </location>
</feature>